<name>A0ABN7SCV8_OIKDI</name>
<proteinExistence type="predicted"/>
<feature type="compositionally biased region" description="Basic and acidic residues" evidence="3">
    <location>
        <begin position="911"/>
        <end position="922"/>
    </location>
</feature>
<evidence type="ECO:0000256" key="1">
    <source>
        <dbReference type="ARBA" id="ARBA00023054"/>
    </source>
</evidence>
<feature type="compositionally biased region" description="Basic and acidic residues" evidence="3">
    <location>
        <begin position="498"/>
        <end position="521"/>
    </location>
</feature>
<dbReference type="InterPro" id="IPR057568">
    <property type="entry name" value="CortBP2_NAV1-like_AAA_lid"/>
</dbReference>
<keyword evidence="1 2" id="KW-0175">Coiled coil</keyword>
<gene>
    <name evidence="5" type="ORF">OKIOD_LOCUS5410</name>
</gene>
<feature type="compositionally biased region" description="Polar residues" evidence="3">
    <location>
        <begin position="738"/>
        <end position="747"/>
    </location>
</feature>
<feature type="compositionally biased region" description="Low complexity" evidence="3">
    <location>
        <begin position="686"/>
        <end position="695"/>
    </location>
</feature>
<dbReference type="Gene3D" id="1.10.418.10">
    <property type="entry name" value="Calponin-like domain"/>
    <property type="match status" value="1"/>
</dbReference>
<feature type="region of interest" description="Disordered" evidence="3">
    <location>
        <begin position="714"/>
        <end position="757"/>
    </location>
</feature>
<feature type="coiled-coil region" evidence="2">
    <location>
        <begin position="1273"/>
        <end position="1328"/>
    </location>
</feature>
<feature type="compositionally biased region" description="Polar residues" evidence="3">
    <location>
        <begin position="472"/>
        <end position="483"/>
    </location>
</feature>
<feature type="region of interest" description="Disordered" evidence="3">
    <location>
        <begin position="1004"/>
        <end position="1077"/>
    </location>
</feature>
<feature type="compositionally biased region" description="Polar residues" evidence="3">
    <location>
        <begin position="590"/>
        <end position="604"/>
    </location>
</feature>
<dbReference type="Pfam" id="PF25408">
    <property type="entry name" value="AAA_lid_NAV1"/>
    <property type="match status" value="1"/>
</dbReference>
<accession>A0ABN7SCV8</accession>
<feature type="compositionally biased region" description="Polar residues" evidence="3">
    <location>
        <begin position="648"/>
        <end position="658"/>
    </location>
</feature>
<dbReference type="PROSITE" id="PS50021">
    <property type="entry name" value="CH"/>
    <property type="match status" value="1"/>
</dbReference>
<sequence length="1732" mass="193109">MKFMLQRNNMRMLQIYTSWAQEQLSGRVSDIRVDLSNLDILDELVYLTTGERPRRKLDETSEDHVRAVLKQLSERGCDLADCSPNGILDGDLDAVLAFCYNLSRYKEEKENAKPRTEQQPRETRKEQAITKIKPPQIPTSRKSLTMSRLPKRNLPSAVKSTPDRGAASESKVGQPKANPKSGFGFQRPSKTPTTPSEPEMREKIEKKPPRPRSASNSSRASSVASTNASKPPRRSAVGTSKSSTCSTPSKLTKSTKGLVRPKTAPAPPQRTTSKLSVDPAEPVPPKLPEKQTPAKQTARTSQIQKPTSLPLKSTRMKKETTEMMTTSSRLSTESSSMSSSRIRPPTFKTGIKSPTAKAASEVPHGTRLPYVSASKSESRVAPAAPAPASTSSQQIVRRLSQSSSTRPSNLRKPKTLKESDARPQETATKKVEPPPLPQRSTSTSDKSPEPPTKNLPTSPKTAPSKGDGKSKIASTFSKLSQMSPKFGRKQMKVSKPQLDIKPEKPVATEKEQTQTGTERRSIGNLFSPKRNVPEVDQEDPQVNPALIDIESPSNETPPDLPPKNSVLSEDSTTRARPKSLVLVQKERKPSTSSSIASNMARNPSMSSKISIIDLVGDEMVVDEEIDLNLSVKEISKETIEEGSDRPDTSASSCLSDTKSFIKESPVKNGDNNEYLNDDDDDDCFKSATSPTASDTASQISLMVESFQSNIARTKSYEALKDVQTRSPRARPRPRPNSLFCSYTTPRISESGEMDLDDVQVDDPALSAVRRAMERSDLLQRLERWDPDDFSSPDEDVLTDEISCSSGSTNPRSPTGDPEMERKRLGSSKVAARLAKTKSLSVHEEKIAIQAENSSDSSCSILPRPNQGILREKKSPLRRLISTPPESVHSDTTYERKSLLPNRSQQRRSFHAKRDFHSLRKTESNNPTVSPSVRYPYYQSMPRNYGRSFSSQNLKGENDASLYKGSRVSLYSNPEDREEIFRLRNYLENYESKISQLQEQINSKERQLEQNRVNSIRKGSSSSASEEQRAAKVQRRRSLPSLSRGKPNYSTMPLPRRSKTTKSDSTLPKDDSAVALKPSKSRKFSANLGTLERSASIRKAKQTVCAAFEQQLQKFRISSPESKNTNEKDDTITETNAESVETSACKESKKEAAVNSPTMTEKVVPAESMTSISSHASNSSSNSFEELRKRNDRKNWHDKRPVSMVDEPLSSTSFESTLGRKTSMRRQLRDSFRSAFGKSRSSKYPSASRSSCGEVLGIIDDDESINTSETNESVDEMKNIIKEKDQKLKESDRRLTDVRLAALSYQHERDQLLEELQALREERDLLKNSNGNICNRSSFANGTLSSMKNLSSDSDDKKVPVYLETFSDDKRVIGHLSTDDVDDVEAEIHVVFEEYLKQMDEKSFGLTAQSIVKTEVNNGSACVRVSFAAAIALNEAIHLSKASQIFDAAIESRRILISGTAADSKKDLARRIAQILACQELSVEASKDIPHHAIKTAGIVKDMEALQALFEPLSDEPEAEQDRPIILIVDIALTPIVVAIGKENEVSAECAEIFHVVQMVCGGADLAMKLRMKYANHVVMHGPVKARRSVNNQIKFLENLHEKINMMLITYKNSQAKIGSAWYETCPWNASEFQNWFVRLWNQRLRPYMLAAIIEGVREYGDKGQDWFDIVNWIKNNFEWKNDFVFDQLSAADCGLRRIDGDPLLLMLQRLEFASKMTLEVEPNEYSLPAPIY</sequence>
<feature type="region of interest" description="Disordered" evidence="3">
    <location>
        <begin position="1117"/>
        <end position="1226"/>
    </location>
</feature>
<feature type="compositionally biased region" description="Polar residues" evidence="3">
    <location>
        <begin position="1132"/>
        <end position="1141"/>
    </location>
</feature>
<dbReference type="PANTHER" id="PTHR12784">
    <property type="entry name" value="STEERIN"/>
    <property type="match status" value="1"/>
</dbReference>
<evidence type="ECO:0000256" key="3">
    <source>
        <dbReference type="SAM" id="MobiDB-lite"/>
    </source>
</evidence>
<feature type="compositionally biased region" description="Low complexity" evidence="3">
    <location>
        <begin position="239"/>
        <end position="256"/>
    </location>
</feature>
<feature type="compositionally biased region" description="Polar residues" evidence="3">
    <location>
        <begin position="389"/>
        <end position="408"/>
    </location>
</feature>
<feature type="compositionally biased region" description="Polar residues" evidence="3">
    <location>
        <begin position="1009"/>
        <end position="1018"/>
    </location>
</feature>
<feature type="region of interest" description="Disordered" evidence="3">
    <location>
        <begin position="784"/>
        <end position="828"/>
    </location>
</feature>
<dbReference type="EMBL" id="OU015569">
    <property type="protein sequence ID" value="CAG5094771.1"/>
    <property type="molecule type" value="Genomic_DNA"/>
</dbReference>
<evidence type="ECO:0000313" key="5">
    <source>
        <dbReference type="EMBL" id="CAG5094771.1"/>
    </source>
</evidence>
<feature type="compositionally biased region" description="Low complexity" evidence="3">
    <location>
        <begin position="1167"/>
        <end position="1182"/>
    </location>
</feature>
<keyword evidence="6" id="KW-1185">Reference proteome</keyword>
<evidence type="ECO:0000313" key="6">
    <source>
        <dbReference type="Proteomes" id="UP001158576"/>
    </source>
</evidence>
<feature type="compositionally biased region" description="Basic and acidic residues" evidence="3">
    <location>
        <begin position="887"/>
        <end position="897"/>
    </location>
</feature>
<feature type="compositionally biased region" description="Low complexity" evidence="3">
    <location>
        <begin position="188"/>
        <end position="197"/>
    </location>
</feature>
<feature type="compositionally biased region" description="Polar residues" evidence="3">
    <location>
        <begin position="801"/>
        <end position="812"/>
    </location>
</feature>
<reference evidence="5 6" key="1">
    <citation type="submission" date="2021-04" db="EMBL/GenBank/DDBJ databases">
        <authorList>
            <person name="Bliznina A."/>
        </authorList>
    </citation>
    <scope>NUCLEOTIDE SEQUENCE [LARGE SCALE GENOMIC DNA]</scope>
</reference>
<feature type="region of interest" description="Disordered" evidence="3">
    <location>
        <begin position="107"/>
        <end position="604"/>
    </location>
</feature>
<feature type="compositionally biased region" description="Polar residues" evidence="3">
    <location>
        <begin position="1208"/>
        <end position="1219"/>
    </location>
</feature>
<feature type="compositionally biased region" description="Basic and acidic residues" evidence="3">
    <location>
        <begin position="1184"/>
        <end position="1200"/>
    </location>
</feature>
<dbReference type="InterPro" id="IPR001715">
    <property type="entry name" value="CH_dom"/>
</dbReference>
<dbReference type="SUPFAM" id="SSF47576">
    <property type="entry name" value="Calponin-homology domain, CH-domain"/>
    <property type="match status" value="1"/>
</dbReference>
<feature type="compositionally biased region" description="Basic and acidic residues" evidence="3">
    <location>
        <begin position="637"/>
        <end position="647"/>
    </location>
</feature>
<feature type="compositionally biased region" description="Basic and acidic residues" evidence="3">
    <location>
        <begin position="714"/>
        <end position="723"/>
    </location>
</feature>
<dbReference type="InterPro" id="IPR036872">
    <property type="entry name" value="CH_dom_sf"/>
</dbReference>
<feature type="compositionally biased region" description="Low complexity" evidence="3">
    <location>
        <begin position="322"/>
        <end position="341"/>
    </location>
</feature>
<feature type="region of interest" description="Disordered" evidence="3">
    <location>
        <begin position="850"/>
        <end position="936"/>
    </location>
</feature>
<feature type="compositionally biased region" description="Polar residues" evidence="3">
    <location>
        <begin position="850"/>
        <end position="859"/>
    </location>
</feature>
<evidence type="ECO:0000256" key="2">
    <source>
        <dbReference type="SAM" id="Coils"/>
    </source>
</evidence>
<feature type="compositionally biased region" description="Basic and acidic residues" evidence="3">
    <location>
        <begin position="415"/>
        <end position="432"/>
    </location>
</feature>
<feature type="compositionally biased region" description="Acidic residues" evidence="3">
    <location>
        <begin position="787"/>
        <end position="798"/>
    </location>
</feature>
<evidence type="ECO:0000259" key="4">
    <source>
        <dbReference type="PROSITE" id="PS50021"/>
    </source>
</evidence>
<feature type="region of interest" description="Disordered" evidence="3">
    <location>
        <begin position="637"/>
        <end position="695"/>
    </location>
</feature>
<organism evidence="5 6">
    <name type="scientific">Oikopleura dioica</name>
    <name type="common">Tunicate</name>
    <dbReference type="NCBI Taxonomy" id="34765"/>
    <lineage>
        <taxon>Eukaryota</taxon>
        <taxon>Metazoa</taxon>
        <taxon>Chordata</taxon>
        <taxon>Tunicata</taxon>
        <taxon>Appendicularia</taxon>
        <taxon>Copelata</taxon>
        <taxon>Oikopleuridae</taxon>
        <taxon>Oikopleura</taxon>
    </lineage>
</organism>
<dbReference type="InterPro" id="IPR039041">
    <property type="entry name" value="Nav/unc-53"/>
</dbReference>
<protein>
    <submittedName>
        <fullName evidence="5">Oidioi.mRNA.OKI2018_I69.XSR.g13852.t3.cds</fullName>
    </submittedName>
</protein>
<feature type="domain" description="Calponin-homology (CH)" evidence="4">
    <location>
        <begin position="10"/>
        <end position="107"/>
    </location>
</feature>
<dbReference type="PANTHER" id="PTHR12784:SF28">
    <property type="entry name" value="PROTEIN SICKIE"/>
    <property type="match status" value="1"/>
</dbReference>
<feature type="compositionally biased region" description="Polar residues" evidence="3">
    <location>
        <begin position="293"/>
        <end position="311"/>
    </location>
</feature>
<feature type="compositionally biased region" description="Basic and acidic residues" evidence="3">
    <location>
        <begin position="198"/>
        <end position="208"/>
    </location>
</feature>
<dbReference type="Proteomes" id="UP001158576">
    <property type="component" value="Chromosome XSR"/>
</dbReference>
<feature type="compositionally biased region" description="Basic and acidic residues" evidence="3">
    <location>
        <begin position="107"/>
        <end position="128"/>
    </location>
</feature>
<feature type="compositionally biased region" description="Low complexity" evidence="3">
    <location>
        <begin position="212"/>
        <end position="229"/>
    </location>
</feature>